<dbReference type="InterPro" id="IPR013229">
    <property type="entry name" value="PEGA"/>
</dbReference>
<dbReference type="Gene3D" id="3.90.1580.10">
    <property type="entry name" value="paralog of FGE (formylglycine-generating enzyme)"/>
    <property type="match status" value="2"/>
</dbReference>
<evidence type="ECO:0000256" key="1">
    <source>
        <dbReference type="ARBA" id="ARBA00022741"/>
    </source>
</evidence>
<dbReference type="AlphaFoldDB" id="A0A518E2T7"/>
<dbReference type="Gene3D" id="1.10.510.10">
    <property type="entry name" value="Transferase(Phosphotransferase) domain 1"/>
    <property type="match status" value="1"/>
</dbReference>
<protein>
    <submittedName>
        <fullName evidence="7">Serine/threonine-protein kinase PknB</fullName>
        <ecNumber evidence="7">2.7.11.1</ecNumber>
    </submittedName>
</protein>
<keyword evidence="7" id="KW-0418">Kinase</keyword>
<feature type="binding site" evidence="3">
    <location>
        <position position="101"/>
    </location>
    <ligand>
        <name>ATP</name>
        <dbReference type="ChEBI" id="CHEBI:30616"/>
    </ligand>
</feature>
<keyword evidence="5" id="KW-0812">Transmembrane</keyword>
<feature type="compositionally biased region" description="Basic and acidic residues" evidence="4">
    <location>
        <begin position="806"/>
        <end position="815"/>
    </location>
</feature>
<evidence type="ECO:0000256" key="3">
    <source>
        <dbReference type="PROSITE-ProRule" id="PRU10141"/>
    </source>
</evidence>
<dbReference type="SUPFAM" id="SSF56436">
    <property type="entry name" value="C-type lectin-like"/>
    <property type="match status" value="2"/>
</dbReference>
<dbReference type="GO" id="GO:0120147">
    <property type="term" value="F:formylglycine-generating oxidase activity"/>
    <property type="evidence" value="ECO:0007669"/>
    <property type="project" value="TreeGrafter"/>
</dbReference>
<keyword evidence="7" id="KW-0808">Transferase</keyword>
<dbReference type="EC" id="2.7.11.1" evidence="7"/>
<dbReference type="InterPro" id="IPR016187">
    <property type="entry name" value="CTDL_fold"/>
</dbReference>
<dbReference type="InterPro" id="IPR000719">
    <property type="entry name" value="Prot_kinase_dom"/>
</dbReference>
<dbReference type="CDD" id="cd14014">
    <property type="entry name" value="STKc_PknB_like"/>
    <property type="match status" value="1"/>
</dbReference>
<dbReference type="GO" id="GO:0005524">
    <property type="term" value="F:ATP binding"/>
    <property type="evidence" value="ECO:0007669"/>
    <property type="project" value="UniProtKB-UniRule"/>
</dbReference>
<dbReference type="InterPro" id="IPR008271">
    <property type="entry name" value="Ser/Thr_kinase_AS"/>
</dbReference>
<dbReference type="EMBL" id="CP036433">
    <property type="protein sequence ID" value="QDU98406.1"/>
    <property type="molecule type" value="Genomic_DNA"/>
</dbReference>
<organism evidence="7 8">
    <name type="scientific">Lignipirellula cremea</name>
    <dbReference type="NCBI Taxonomy" id="2528010"/>
    <lineage>
        <taxon>Bacteria</taxon>
        <taxon>Pseudomonadati</taxon>
        <taxon>Planctomycetota</taxon>
        <taxon>Planctomycetia</taxon>
        <taxon>Pirellulales</taxon>
        <taxon>Pirellulaceae</taxon>
        <taxon>Lignipirellula</taxon>
    </lineage>
</organism>
<dbReference type="PANTHER" id="PTHR23150">
    <property type="entry name" value="SULFATASE MODIFYING FACTOR 1, 2"/>
    <property type="match status" value="1"/>
</dbReference>
<dbReference type="GO" id="GO:0004674">
    <property type="term" value="F:protein serine/threonine kinase activity"/>
    <property type="evidence" value="ECO:0007669"/>
    <property type="project" value="UniProtKB-EC"/>
</dbReference>
<dbReference type="OrthoDB" id="6111975at2"/>
<dbReference type="PROSITE" id="PS00108">
    <property type="entry name" value="PROTEIN_KINASE_ST"/>
    <property type="match status" value="1"/>
</dbReference>
<dbReference type="PROSITE" id="PS00107">
    <property type="entry name" value="PROTEIN_KINASE_ATP"/>
    <property type="match status" value="1"/>
</dbReference>
<dbReference type="Proteomes" id="UP000317648">
    <property type="component" value="Chromosome"/>
</dbReference>
<feature type="transmembrane region" description="Helical" evidence="5">
    <location>
        <begin position="413"/>
        <end position="435"/>
    </location>
</feature>
<evidence type="ECO:0000313" key="7">
    <source>
        <dbReference type="EMBL" id="QDU98406.1"/>
    </source>
</evidence>
<dbReference type="InterPro" id="IPR042095">
    <property type="entry name" value="SUMF_sf"/>
</dbReference>
<keyword evidence="5" id="KW-1133">Transmembrane helix</keyword>
<dbReference type="InterPro" id="IPR005532">
    <property type="entry name" value="SUMF_dom"/>
</dbReference>
<dbReference type="KEGG" id="lcre:Pla8534_62740"/>
<dbReference type="InterPro" id="IPR017441">
    <property type="entry name" value="Protein_kinase_ATP_BS"/>
</dbReference>
<dbReference type="InterPro" id="IPR011009">
    <property type="entry name" value="Kinase-like_dom_sf"/>
</dbReference>
<reference evidence="7 8" key="1">
    <citation type="submission" date="2019-02" db="EMBL/GenBank/DDBJ databases">
        <title>Deep-cultivation of Planctomycetes and their phenomic and genomic characterization uncovers novel biology.</title>
        <authorList>
            <person name="Wiegand S."/>
            <person name="Jogler M."/>
            <person name="Boedeker C."/>
            <person name="Pinto D."/>
            <person name="Vollmers J."/>
            <person name="Rivas-Marin E."/>
            <person name="Kohn T."/>
            <person name="Peeters S.H."/>
            <person name="Heuer A."/>
            <person name="Rast P."/>
            <person name="Oberbeckmann S."/>
            <person name="Bunk B."/>
            <person name="Jeske O."/>
            <person name="Meyerdierks A."/>
            <person name="Storesund J.E."/>
            <person name="Kallscheuer N."/>
            <person name="Luecker S."/>
            <person name="Lage O.M."/>
            <person name="Pohl T."/>
            <person name="Merkel B.J."/>
            <person name="Hornburger P."/>
            <person name="Mueller R.-W."/>
            <person name="Bruemmer F."/>
            <person name="Labrenz M."/>
            <person name="Spormann A.M."/>
            <person name="Op den Camp H."/>
            <person name="Overmann J."/>
            <person name="Amann R."/>
            <person name="Jetten M.S.M."/>
            <person name="Mascher T."/>
            <person name="Medema M.H."/>
            <person name="Devos D.P."/>
            <person name="Kaster A.-K."/>
            <person name="Ovreas L."/>
            <person name="Rohde M."/>
            <person name="Galperin M.Y."/>
            <person name="Jogler C."/>
        </authorList>
    </citation>
    <scope>NUCLEOTIDE SEQUENCE [LARGE SCALE GENOMIC DNA]</scope>
    <source>
        <strain evidence="7 8">Pla85_3_4</strain>
    </source>
</reference>
<keyword evidence="1 3" id="KW-0547">Nucleotide-binding</keyword>
<evidence type="ECO:0000259" key="6">
    <source>
        <dbReference type="PROSITE" id="PS50011"/>
    </source>
</evidence>
<feature type="region of interest" description="Disordered" evidence="4">
    <location>
        <begin position="802"/>
        <end position="825"/>
    </location>
</feature>
<dbReference type="Gene3D" id="3.30.200.20">
    <property type="entry name" value="Phosphorylase Kinase, domain 1"/>
    <property type="match status" value="1"/>
</dbReference>
<dbReference type="PANTHER" id="PTHR23150:SF19">
    <property type="entry name" value="FORMYLGLYCINE-GENERATING ENZYME"/>
    <property type="match status" value="1"/>
</dbReference>
<evidence type="ECO:0000256" key="4">
    <source>
        <dbReference type="SAM" id="MobiDB-lite"/>
    </source>
</evidence>
<accession>A0A518E2T7</accession>
<name>A0A518E2T7_9BACT</name>
<dbReference type="SMART" id="SM00220">
    <property type="entry name" value="S_TKc"/>
    <property type="match status" value="1"/>
</dbReference>
<proteinExistence type="predicted"/>
<keyword evidence="8" id="KW-1185">Reference proteome</keyword>
<dbReference type="PROSITE" id="PS50011">
    <property type="entry name" value="PROTEIN_KINASE_DOM"/>
    <property type="match status" value="1"/>
</dbReference>
<dbReference type="InterPro" id="IPR051043">
    <property type="entry name" value="Sulfatase_Mod_Factor_Kinase"/>
</dbReference>
<evidence type="ECO:0000256" key="5">
    <source>
        <dbReference type="SAM" id="Phobius"/>
    </source>
</evidence>
<evidence type="ECO:0000256" key="2">
    <source>
        <dbReference type="ARBA" id="ARBA00022840"/>
    </source>
</evidence>
<feature type="domain" description="Protein kinase" evidence="6">
    <location>
        <begin position="72"/>
        <end position="333"/>
    </location>
</feature>
<dbReference type="RefSeq" id="WP_145057630.1">
    <property type="nucleotide sequence ID" value="NZ_CP036433.1"/>
</dbReference>
<dbReference type="SUPFAM" id="SSF56112">
    <property type="entry name" value="Protein kinase-like (PK-like)"/>
    <property type="match status" value="1"/>
</dbReference>
<sequence>MTQVTQPFMEQVLASGLIGKGELQAVVNDLQKKGLDPQSRLAQELVRRQLLTPFQVKQIAAGKGKSLLLGNYAVLDLLGQGGMGMVLKAEHQRMKRVVALKILSPSLVKNPAMLKRFQREMEAAAKLEHPNIVTAHDADTSGTTHFLVMQYVEGVDLSSLVKQRGPLTVSQAALCLLQAARGLEYAHKQGVVHRDIKPGNLLLDKEGRLKILDMGLALLDSTEADEQLTGTGQIMGTVNFMAPEQARDTSQVDRRADIYALGATLWYLLTGKPMYGGDSTVQKLMAHQEQAIPSLRAACPAVSPALEAVFRKMVAKRPEDRQQSMTEVVADLQRCQAVSSAATAATQSTGLDSPDLPLLERQGLALLLGKAPLEARGDETDPLAMETVAPAYAPRVALGDATFLKKIGEFGMFTWMIITIASLFVIGIVSAGVVLRVKTSVGTVVLEIANPDAIGADVTVDGEQKITINRRGEVPIEIEVDNATHQLRVSKGGFQTFTKEFTASKNKETVIRVHLEPLGQPVPPVSIAPPATPGPMPPVAQVPPVVRPVVPAAIPAAPVVPIQAPVVPAKWDGWPADGPPPAIVPFDEAQAKAHQKAWADYYGVPTEQMISLPDGQTLKMIFIPPGQFVMGANVQGEMQSDPVDVTLSSPFWMAETEATQSQWMVITSNEAWQSSTPDSVSPEHPAFNASFRDAREFCSELTRLEREAGRLPAGWRFDLPTEAQWEYACRAGSQGLYGYGDDPGLAAEYGWFTENSPTGGRPHIHPVRQKKPNAWGLFDMHGNVSEWCRDAMGTLLGGREPFVDSPQEKASERMSRGGNALSKGEIDRAAAREAVNIGRGSGFTGVRPVLVRDENPIVDPQGGREWAADAPSPAVFPFDAPGAAAHQQAWADFLKVPVEKKVSLPGGQTLTMVLIPPGDFEMGCTPAGRRLFPDQHLAGVLLAPQHHVWLTKPFYLSKYEVTAEQWQAVTGKAPPLSQGPQTPADGVTWSESVAFLEQLNQSAAQPGMQFTLPSEAQWEFACRAGTTTNWSFGDDPAQLSKYGYVADKAGMVSNKAEPVGQRLPNAFGLHDMYGNVMEWCLDEVYYDLYALRPLNDPVGEASVKSSNPSYIAKGGNCRFEAYRSQSGAKSNVRDTSIGLFGCGFRAALVIEVK</sequence>
<evidence type="ECO:0000313" key="8">
    <source>
        <dbReference type="Proteomes" id="UP000317648"/>
    </source>
</evidence>
<dbReference type="Pfam" id="PF03781">
    <property type="entry name" value="FGE-sulfatase"/>
    <property type="match status" value="2"/>
</dbReference>
<keyword evidence="5" id="KW-0472">Membrane</keyword>
<gene>
    <name evidence="7" type="primary">pknB_27</name>
    <name evidence="7" type="ORF">Pla8534_62740</name>
</gene>
<dbReference type="Pfam" id="PF08308">
    <property type="entry name" value="PEGA"/>
    <property type="match status" value="1"/>
</dbReference>
<keyword evidence="2 3" id="KW-0067">ATP-binding</keyword>
<dbReference type="Pfam" id="PF00069">
    <property type="entry name" value="Pkinase"/>
    <property type="match status" value="1"/>
</dbReference>